<evidence type="ECO:0000313" key="1">
    <source>
        <dbReference type="EMBL" id="RHX78589.1"/>
    </source>
</evidence>
<name>A0ABX9M008_9LEPT</name>
<keyword evidence="2" id="KW-1185">Reference proteome</keyword>
<dbReference type="Proteomes" id="UP000285569">
    <property type="component" value="Unassembled WGS sequence"/>
</dbReference>
<sequence length="71" mass="8268">MSLERLSQRASSNSIPDLQYLKSVSRVFEIEISVVDFLTISIEEKSHARRFFCLPGNLLFPRGSYPYSRER</sequence>
<accession>A0ABX9M008</accession>
<evidence type="ECO:0000313" key="2">
    <source>
        <dbReference type="Proteomes" id="UP000285569"/>
    </source>
</evidence>
<proteinExistence type="predicted"/>
<gene>
    <name evidence="1" type="ORF">DLM77_15990</name>
</gene>
<reference evidence="2" key="1">
    <citation type="submission" date="2018-05" db="EMBL/GenBank/DDBJ databases">
        <title>Leptospira yasudae sp. nov. and Leptospira stimsonii sp. nov., two pathogenic species of the genus Leptospira isolated from environmental sources.</title>
        <authorList>
            <person name="Casanovas-Massana A."/>
            <person name="Hamond C."/>
            <person name="Santos L.A."/>
            <person name="Hacker K.P."/>
            <person name="Balassiano I."/>
            <person name="Medeiros M.A."/>
            <person name="Reis M.G."/>
            <person name="Ko A.I."/>
            <person name="Wunder E.A."/>
        </authorList>
    </citation>
    <scope>NUCLEOTIDE SEQUENCE [LARGE SCALE GENOMIC DNA]</scope>
    <source>
        <strain evidence="2">B21</strain>
    </source>
</reference>
<protein>
    <submittedName>
        <fullName evidence="1">Uncharacterized protein</fullName>
    </submittedName>
</protein>
<organism evidence="1 2">
    <name type="scientific">Leptospira yasudae</name>
    <dbReference type="NCBI Taxonomy" id="2202201"/>
    <lineage>
        <taxon>Bacteria</taxon>
        <taxon>Pseudomonadati</taxon>
        <taxon>Spirochaetota</taxon>
        <taxon>Spirochaetia</taxon>
        <taxon>Leptospirales</taxon>
        <taxon>Leptospiraceae</taxon>
        <taxon>Leptospira</taxon>
    </lineage>
</organism>
<dbReference type="EMBL" id="QHCR01000007">
    <property type="protein sequence ID" value="RHX78589.1"/>
    <property type="molecule type" value="Genomic_DNA"/>
</dbReference>
<reference evidence="1 2" key="2">
    <citation type="journal article" date="2020" name="Int. J. Syst. Evol. Microbiol.">
        <title>Leptospira yasudae sp. nov. and Leptospira stimsonii sp. nov., two new species of the pathogenic group isolated from environmental sources.</title>
        <authorList>
            <person name="Casanovas-Massana A."/>
            <person name="Hamond C."/>
            <person name="Santos L.A."/>
            <person name="de Oliveira D."/>
            <person name="Hacker K.P."/>
            <person name="Balassiano I."/>
            <person name="Costa F."/>
            <person name="Medeiros M.A."/>
            <person name="Reis M.G."/>
            <person name="Ko A.I."/>
            <person name="Wunder E.A."/>
        </authorList>
    </citation>
    <scope>NUCLEOTIDE SEQUENCE [LARGE SCALE GENOMIC DNA]</scope>
    <source>
        <strain evidence="1 2">B21</strain>
    </source>
</reference>
<comment type="caution">
    <text evidence="1">The sequence shown here is derived from an EMBL/GenBank/DDBJ whole genome shotgun (WGS) entry which is preliminary data.</text>
</comment>